<sequence length="70" mass="7549">SVVPPAFLLGVPSSFGSFCLEYCIIGTILKFTRGMGRQTTTHCNHTEAGDHVLLKVSVEAAPSRTLKNSR</sequence>
<proteinExistence type="predicted"/>
<gene>
    <name evidence="2" type="ORF">TSPGSL018_13618</name>
</gene>
<keyword evidence="1" id="KW-1133">Transmembrane helix</keyword>
<dbReference type="AlphaFoldDB" id="A0A061R0I7"/>
<feature type="transmembrane region" description="Helical" evidence="1">
    <location>
        <begin position="6"/>
        <end position="29"/>
    </location>
</feature>
<reference evidence="2" key="1">
    <citation type="submission" date="2014-05" db="EMBL/GenBank/DDBJ databases">
        <title>The transcriptome of the halophilic microalga Tetraselmis sp. GSL018 isolated from the Great Salt Lake, Utah.</title>
        <authorList>
            <person name="Jinkerson R.E."/>
            <person name="D'Adamo S."/>
            <person name="Posewitz M.C."/>
        </authorList>
    </citation>
    <scope>NUCLEOTIDE SEQUENCE</scope>
    <source>
        <strain evidence="2">GSL018</strain>
    </source>
</reference>
<feature type="non-terminal residue" evidence="2">
    <location>
        <position position="1"/>
    </location>
</feature>
<protein>
    <submittedName>
        <fullName evidence="2">Uncharacterized protein</fullName>
    </submittedName>
</protein>
<dbReference type="EMBL" id="GBEZ01020193">
    <property type="protein sequence ID" value="JAC66452.1"/>
    <property type="molecule type" value="Transcribed_RNA"/>
</dbReference>
<keyword evidence="1" id="KW-0812">Transmembrane</keyword>
<accession>A0A061R0I7</accession>
<name>A0A061R0I7_9CHLO</name>
<feature type="non-terminal residue" evidence="2">
    <location>
        <position position="70"/>
    </location>
</feature>
<organism evidence="2">
    <name type="scientific">Tetraselmis sp. GSL018</name>
    <dbReference type="NCBI Taxonomy" id="582737"/>
    <lineage>
        <taxon>Eukaryota</taxon>
        <taxon>Viridiplantae</taxon>
        <taxon>Chlorophyta</taxon>
        <taxon>core chlorophytes</taxon>
        <taxon>Chlorodendrophyceae</taxon>
        <taxon>Chlorodendrales</taxon>
        <taxon>Chlorodendraceae</taxon>
        <taxon>Tetraselmis</taxon>
    </lineage>
</organism>
<evidence type="ECO:0000256" key="1">
    <source>
        <dbReference type="SAM" id="Phobius"/>
    </source>
</evidence>
<keyword evidence="1" id="KW-0472">Membrane</keyword>
<evidence type="ECO:0000313" key="2">
    <source>
        <dbReference type="EMBL" id="JAC66452.1"/>
    </source>
</evidence>